<accession>A0AA49JA06</accession>
<proteinExistence type="predicted"/>
<evidence type="ECO:0000313" key="1">
    <source>
        <dbReference type="EMBL" id="WKK79447.2"/>
    </source>
</evidence>
<sequence length="179" mass="21183">MEKLKEFDIQVYKLGNKLHEYKFSVDKDFFSKFEGDLIDSGEVKIDLLLDKRDNLMELTFDFSGYLDLVSDRSLEEFEYPIDISKKLLYKYGEEEKELEEDVMVITKNTQVINVGHFIYETIALQIPLKKLHPDELGEDEEHNEYVYIDNADDNPSEEEKSEEEIDPRWAALKDLKKKK</sequence>
<organism evidence="1">
    <name type="scientific">Marivirga arenosa</name>
    <dbReference type="NCBI Taxonomy" id="3059076"/>
    <lineage>
        <taxon>Bacteria</taxon>
        <taxon>Pseudomonadati</taxon>
        <taxon>Bacteroidota</taxon>
        <taxon>Cytophagia</taxon>
        <taxon>Cytophagales</taxon>
        <taxon>Marivirgaceae</taxon>
        <taxon>Marivirga</taxon>
    </lineage>
</organism>
<dbReference type="InterPro" id="IPR003772">
    <property type="entry name" value="YceD"/>
</dbReference>
<dbReference type="RefSeq" id="WP_322346986.1">
    <property type="nucleotide sequence ID" value="NZ_CP129968.2"/>
</dbReference>
<name>A0AA49JA06_9BACT</name>
<reference evidence="1" key="1">
    <citation type="submission" date="2023-08" db="EMBL/GenBank/DDBJ databases">
        <title>Comparative genomics and taxonomic characterization of three novel marine species of genus Marivirga.</title>
        <authorList>
            <person name="Muhammad N."/>
            <person name="Kim S.-G."/>
        </authorList>
    </citation>
    <scope>NUCLEOTIDE SEQUENCE</scope>
    <source>
        <strain evidence="1">BKB1-2</strain>
    </source>
</reference>
<dbReference type="AlphaFoldDB" id="A0AA49JA06"/>
<dbReference type="Proteomes" id="UP001232019">
    <property type="component" value="Chromosome"/>
</dbReference>
<dbReference type="EMBL" id="CP129968">
    <property type="protein sequence ID" value="WKK79447.2"/>
    <property type="molecule type" value="Genomic_DNA"/>
</dbReference>
<dbReference type="KEGG" id="marp:QYS47_18790"/>
<dbReference type="Pfam" id="PF02620">
    <property type="entry name" value="YceD"/>
    <property type="match status" value="1"/>
</dbReference>
<protein>
    <submittedName>
        <fullName evidence="1">DUF177 domain-containing protein</fullName>
    </submittedName>
</protein>
<gene>
    <name evidence="1" type="ORF">QYS47_18790</name>
</gene>